<proteinExistence type="predicted"/>
<dbReference type="Proteomes" id="UP000475862">
    <property type="component" value="Unassembled WGS sequence"/>
</dbReference>
<organism evidence="1 2">
    <name type="scientific">Aphis glycines</name>
    <name type="common">Soybean aphid</name>
    <dbReference type="NCBI Taxonomy" id="307491"/>
    <lineage>
        <taxon>Eukaryota</taxon>
        <taxon>Metazoa</taxon>
        <taxon>Ecdysozoa</taxon>
        <taxon>Arthropoda</taxon>
        <taxon>Hexapoda</taxon>
        <taxon>Insecta</taxon>
        <taxon>Pterygota</taxon>
        <taxon>Neoptera</taxon>
        <taxon>Paraneoptera</taxon>
        <taxon>Hemiptera</taxon>
        <taxon>Sternorrhyncha</taxon>
        <taxon>Aphidomorpha</taxon>
        <taxon>Aphidoidea</taxon>
        <taxon>Aphididae</taxon>
        <taxon>Aphidini</taxon>
        <taxon>Aphis</taxon>
        <taxon>Aphis</taxon>
    </lineage>
</organism>
<dbReference type="OrthoDB" id="6607585at2759"/>
<comment type="caution">
    <text evidence="1">The sequence shown here is derived from an EMBL/GenBank/DDBJ whole genome shotgun (WGS) entry which is preliminary data.</text>
</comment>
<evidence type="ECO:0000313" key="2">
    <source>
        <dbReference type="Proteomes" id="UP000475862"/>
    </source>
</evidence>
<dbReference type="PANTHER" id="PTHR33977">
    <property type="entry name" value="ZINC ION BINDING PROTEIN"/>
    <property type="match status" value="1"/>
</dbReference>
<protein>
    <recommendedName>
        <fullName evidence="3">SWIM-type domain-containing protein</fullName>
    </recommendedName>
</protein>
<accession>A0A6G0U2V8</accession>
<dbReference type="AlphaFoldDB" id="A0A6G0U2V8"/>
<evidence type="ECO:0000313" key="1">
    <source>
        <dbReference type="EMBL" id="KAE9543435.1"/>
    </source>
</evidence>
<gene>
    <name evidence="1" type="ORF">AGLY_002235</name>
</gene>
<sequence length="275" mass="32654">MSDDDPAFYNAWCNVMGNAEHKLLCSWHIDHSWHKQIQTKVKGSFEKKTYIYKTLKILQHETNVEDFENMLAGISDELRDDNDTKEFYHYFQCNYLNRVEQWAYCHRNLCGINTNIYLESILKTIKYFYLNGRKNKRMDQCINALLKFIRDEIFERFIKLAKNKYCSKEDKIMISHNAAVKICDAKIERMSSITWRIKFTTGKESSYDVSKVQEICDLSNCKLKCRLCNICHHIYTCGCPDFMIRSNICKHIHLILLSEKHLVQTFFTEPDESTE</sequence>
<dbReference type="EMBL" id="VYZN01000008">
    <property type="protein sequence ID" value="KAE9543435.1"/>
    <property type="molecule type" value="Genomic_DNA"/>
</dbReference>
<dbReference type="PANTHER" id="PTHR33977:SF1">
    <property type="entry name" value="ZINC ION BINDING PROTEIN"/>
    <property type="match status" value="1"/>
</dbReference>
<reference evidence="1 2" key="1">
    <citation type="submission" date="2019-08" db="EMBL/GenBank/DDBJ databases">
        <title>The genome of the soybean aphid Biotype 1, its phylome, world population structure and adaptation to the North American continent.</title>
        <authorList>
            <person name="Giordano R."/>
            <person name="Donthu R.K."/>
            <person name="Hernandez A.G."/>
            <person name="Wright C.L."/>
            <person name="Zimin A.V."/>
        </authorList>
    </citation>
    <scope>NUCLEOTIDE SEQUENCE [LARGE SCALE GENOMIC DNA]</scope>
    <source>
        <tissue evidence="1">Whole aphids</tissue>
    </source>
</reference>
<name>A0A6G0U2V8_APHGL</name>
<evidence type="ECO:0008006" key="3">
    <source>
        <dbReference type="Google" id="ProtNLM"/>
    </source>
</evidence>
<keyword evidence="2" id="KW-1185">Reference proteome</keyword>